<dbReference type="InterPro" id="IPR000014">
    <property type="entry name" value="PAS"/>
</dbReference>
<keyword evidence="7" id="KW-1133">Transmembrane helix</keyword>
<evidence type="ECO:0000256" key="4">
    <source>
        <dbReference type="ARBA" id="ARBA00022679"/>
    </source>
</evidence>
<dbReference type="InterPro" id="IPR035965">
    <property type="entry name" value="PAS-like_dom_sf"/>
</dbReference>
<evidence type="ECO:0000313" key="13">
    <source>
        <dbReference type="Proteomes" id="UP000194003"/>
    </source>
</evidence>
<dbReference type="AlphaFoldDB" id="A0A1Y2K5J1"/>
<dbReference type="PROSITE" id="PS50109">
    <property type="entry name" value="HIS_KIN"/>
    <property type="match status" value="1"/>
</dbReference>
<dbReference type="PANTHER" id="PTHR43047">
    <property type="entry name" value="TWO-COMPONENT HISTIDINE PROTEIN KINASE"/>
    <property type="match status" value="1"/>
</dbReference>
<evidence type="ECO:0000259" key="9">
    <source>
        <dbReference type="PROSITE" id="PS50110"/>
    </source>
</evidence>
<dbReference type="Gene3D" id="3.30.450.20">
    <property type="entry name" value="PAS domain"/>
    <property type="match status" value="1"/>
</dbReference>
<dbReference type="PROSITE" id="PS50113">
    <property type="entry name" value="PAC"/>
    <property type="match status" value="1"/>
</dbReference>
<dbReference type="SUPFAM" id="SSF52172">
    <property type="entry name" value="CheY-like"/>
    <property type="match status" value="1"/>
</dbReference>
<dbReference type="Pfam" id="PF02518">
    <property type="entry name" value="HATPase_c"/>
    <property type="match status" value="1"/>
</dbReference>
<evidence type="ECO:0000256" key="5">
    <source>
        <dbReference type="ARBA" id="ARBA00022777"/>
    </source>
</evidence>
<accession>A0A1Y2K5J1</accession>
<feature type="transmembrane region" description="Helical" evidence="7">
    <location>
        <begin position="297"/>
        <end position="315"/>
    </location>
</feature>
<dbReference type="Gene3D" id="3.40.50.2300">
    <property type="match status" value="1"/>
</dbReference>
<dbReference type="STRING" id="1434232.MAIT1_04155"/>
<keyword evidence="7" id="KW-0472">Membrane</keyword>
<keyword evidence="5 12" id="KW-0418">Kinase</keyword>
<keyword evidence="13" id="KW-1185">Reference proteome</keyword>
<dbReference type="InterPro" id="IPR036890">
    <property type="entry name" value="HATPase_C_sf"/>
</dbReference>
<evidence type="ECO:0000256" key="6">
    <source>
        <dbReference type="PROSITE-ProRule" id="PRU00169"/>
    </source>
</evidence>
<dbReference type="SMART" id="SM00388">
    <property type="entry name" value="HisKA"/>
    <property type="match status" value="1"/>
</dbReference>
<dbReference type="InterPro" id="IPR011006">
    <property type="entry name" value="CheY-like_superfamily"/>
</dbReference>
<organism evidence="12 13">
    <name type="scientific">Magnetofaba australis IT-1</name>
    <dbReference type="NCBI Taxonomy" id="1434232"/>
    <lineage>
        <taxon>Bacteria</taxon>
        <taxon>Pseudomonadati</taxon>
        <taxon>Pseudomonadota</taxon>
        <taxon>Magnetococcia</taxon>
        <taxon>Magnetococcales</taxon>
        <taxon>Magnetococcaceae</taxon>
        <taxon>Magnetofaba</taxon>
    </lineage>
</organism>
<dbReference type="Gene3D" id="3.30.565.10">
    <property type="entry name" value="Histidine kinase-like ATPase, C-terminal domain"/>
    <property type="match status" value="1"/>
</dbReference>
<dbReference type="PROSITE" id="PS50110">
    <property type="entry name" value="RESPONSE_REGULATORY"/>
    <property type="match status" value="1"/>
</dbReference>
<keyword evidence="4" id="KW-0808">Transferase</keyword>
<sequence>MPAHDTPSLRIMMRRTPLAIKMLLATVVVGVATWGGLDSWQTNHLKGLFHEHLVDTVWEKALENQVAFEQHIKAHALTLQLLASQQSLADYLDKRPFKKAHAPLAFHTTPPQWLPQQIQDNALVAIRNLMLLDAHGIPRELYSKSGEAPPKALLSVNAPLLQLSHGQPFLTRLGNAPFLISSAPVLDAKGAVRATLLLANPLDNAFLNAPHGPIRPFGGALALLNGDPARVVASNQPQLAPPGMLLSKLEERFIIAGKSFLEAGSTDLTLQLASLVEIREFENLNSSILVTERQQRAITAFVLILSSIIMMFWVTRTIRAVTRRITSFVMENLGAKPQDVEDRDELGILEAQFEHLMHEVTRTRDDLQAEMGERSKAETELRKLSQAVEQSATAVVITDVDGRINYVNPEFTRLTGYRADEVIGRTPRILKSGETPRETFNDLWENISAGRTWQGILRNQKKNGQRYWEKNTISVIRDGDGAITHYLSVKEDITPRIQMERELQRAHEAAEAANLVKNRFLANISHELRTPINVIRASTQLIQQQCQESAPDKLSHLQNIQSSATRLASMIDDLVNLSRVETKQFILHKAPFEIRPFLESLKLAYDDTATEKGLTLHVDADGSLPVSILADEGHLRQALESLLSNAIQFTAQGGVAITATMDPDPSAARIVRFSISDTGDGIPSEKLEGIFDAFNQGGVTSQEGERNAIHGGMGLGLTFTKQLVELMGGRISVHSEPERGSVFHLHIPLETTDGIMGPAPADEAPPQQPHMVVASHNPVVRMILKRILDEHHIQVVELDGCQATGAFLENAQAARYVALVLDCSHLPDGGCSEIERIRSGETVNTDTPIVLLGGPSDSDAVSRLNALSGLSILDKPLQRDQVVEAVVAAVNQWNRWKRSANQI</sequence>
<evidence type="ECO:0000259" key="10">
    <source>
        <dbReference type="PROSITE" id="PS50112"/>
    </source>
</evidence>
<dbReference type="SMART" id="SM00091">
    <property type="entry name" value="PAS"/>
    <property type="match status" value="1"/>
</dbReference>
<evidence type="ECO:0000256" key="2">
    <source>
        <dbReference type="ARBA" id="ARBA00012438"/>
    </source>
</evidence>
<dbReference type="CDD" id="cd00082">
    <property type="entry name" value="HisKA"/>
    <property type="match status" value="1"/>
</dbReference>
<dbReference type="OrthoDB" id="8477265at2"/>
<dbReference type="SUPFAM" id="SSF47384">
    <property type="entry name" value="Homodimeric domain of signal transducing histidine kinase"/>
    <property type="match status" value="1"/>
</dbReference>
<dbReference type="RefSeq" id="WP_085442378.1">
    <property type="nucleotide sequence ID" value="NZ_LVJN01000019.1"/>
</dbReference>
<evidence type="ECO:0000256" key="1">
    <source>
        <dbReference type="ARBA" id="ARBA00000085"/>
    </source>
</evidence>
<dbReference type="GO" id="GO:0006355">
    <property type="term" value="P:regulation of DNA-templated transcription"/>
    <property type="evidence" value="ECO:0007669"/>
    <property type="project" value="InterPro"/>
</dbReference>
<evidence type="ECO:0000313" key="12">
    <source>
        <dbReference type="EMBL" id="OSM04284.1"/>
    </source>
</evidence>
<evidence type="ECO:0000259" key="8">
    <source>
        <dbReference type="PROSITE" id="PS50109"/>
    </source>
</evidence>
<dbReference type="NCBIfam" id="TIGR00229">
    <property type="entry name" value="sensory_box"/>
    <property type="match status" value="1"/>
</dbReference>
<dbReference type="SMART" id="SM00086">
    <property type="entry name" value="PAC"/>
    <property type="match status" value="1"/>
</dbReference>
<dbReference type="Pfam" id="PF00989">
    <property type="entry name" value="PAS"/>
    <property type="match status" value="1"/>
</dbReference>
<feature type="modified residue" description="4-aspartylphosphate" evidence="6">
    <location>
        <position position="822"/>
    </location>
</feature>
<dbReference type="InterPro" id="IPR005467">
    <property type="entry name" value="His_kinase_dom"/>
</dbReference>
<name>A0A1Y2K5J1_9PROT</name>
<dbReference type="InterPro" id="IPR001789">
    <property type="entry name" value="Sig_transdc_resp-reg_receiver"/>
</dbReference>
<dbReference type="SUPFAM" id="SSF55874">
    <property type="entry name" value="ATPase domain of HSP90 chaperone/DNA topoisomerase II/histidine kinase"/>
    <property type="match status" value="1"/>
</dbReference>
<dbReference type="Gene3D" id="1.10.287.130">
    <property type="match status" value="1"/>
</dbReference>
<dbReference type="Pfam" id="PF00512">
    <property type="entry name" value="HisKA"/>
    <property type="match status" value="1"/>
</dbReference>
<feature type="domain" description="Response regulatory" evidence="9">
    <location>
        <begin position="770"/>
        <end position="890"/>
    </location>
</feature>
<keyword evidence="7" id="KW-0812">Transmembrane</keyword>
<feature type="domain" description="PAS" evidence="10">
    <location>
        <begin position="380"/>
        <end position="426"/>
    </location>
</feature>
<dbReference type="InterPro" id="IPR001610">
    <property type="entry name" value="PAC"/>
</dbReference>
<reference evidence="12 13" key="1">
    <citation type="journal article" date="2016" name="BMC Genomics">
        <title>Combined genomic and structural analyses of a cultured magnetotactic bacterium reveals its niche adaptation to a dynamic environment.</title>
        <authorList>
            <person name="Araujo A.C."/>
            <person name="Morillo V."/>
            <person name="Cypriano J."/>
            <person name="Teixeira L.C."/>
            <person name="Leao P."/>
            <person name="Lyra S."/>
            <person name="Almeida L.G."/>
            <person name="Bazylinski D.A."/>
            <person name="Vasconcellos A.T."/>
            <person name="Abreu F."/>
            <person name="Lins U."/>
        </authorList>
    </citation>
    <scope>NUCLEOTIDE SEQUENCE [LARGE SCALE GENOMIC DNA]</scope>
    <source>
        <strain evidence="12 13">IT-1</strain>
    </source>
</reference>
<dbReference type="CDD" id="cd00130">
    <property type="entry name" value="PAS"/>
    <property type="match status" value="1"/>
</dbReference>
<dbReference type="InterPro" id="IPR013767">
    <property type="entry name" value="PAS_fold"/>
</dbReference>
<comment type="catalytic activity">
    <reaction evidence="1">
        <text>ATP + protein L-histidine = ADP + protein N-phospho-L-histidine.</text>
        <dbReference type="EC" id="2.7.13.3"/>
    </reaction>
</comment>
<dbReference type="InterPro" id="IPR003661">
    <property type="entry name" value="HisK_dim/P_dom"/>
</dbReference>
<dbReference type="InterPro" id="IPR000700">
    <property type="entry name" value="PAS-assoc_C"/>
</dbReference>
<proteinExistence type="predicted"/>
<dbReference type="CDD" id="cd16922">
    <property type="entry name" value="HATPase_EvgS-ArcB-TorS-like"/>
    <property type="match status" value="1"/>
</dbReference>
<evidence type="ECO:0000256" key="3">
    <source>
        <dbReference type="ARBA" id="ARBA00022553"/>
    </source>
</evidence>
<dbReference type="GO" id="GO:0000155">
    <property type="term" value="F:phosphorelay sensor kinase activity"/>
    <property type="evidence" value="ECO:0007669"/>
    <property type="project" value="InterPro"/>
</dbReference>
<dbReference type="SMART" id="SM00387">
    <property type="entry name" value="HATPase_c"/>
    <property type="match status" value="1"/>
</dbReference>
<evidence type="ECO:0000259" key="11">
    <source>
        <dbReference type="PROSITE" id="PS50113"/>
    </source>
</evidence>
<dbReference type="InterPro" id="IPR004358">
    <property type="entry name" value="Sig_transdc_His_kin-like_C"/>
</dbReference>
<evidence type="ECO:0000256" key="7">
    <source>
        <dbReference type="SAM" id="Phobius"/>
    </source>
</evidence>
<dbReference type="Proteomes" id="UP000194003">
    <property type="component" value="Unassembled WGS sequence"/>
</dbReference>
<dbReference type="EMBL" id="LVJN01000019">
    <property type="protein sequence ID" value="OSM04284.1"/>
    <property type="molecule type" value="Genomic_DNA"/>
</dbReference>
<dbReference type="InterPro" id="IPR036097">
    <property type="entry name" value="HisK_dim/P_sf"/>
</dbReference>
<dbReference type="CDD" id="cd00156">
    <property type="entry name" value="REC"/>
    <property type="match status" value="1"/>
</dbReference>
<dbReference type="PROSITE" id="PS50112">
    <property type="entry name" value="PAS"/>
    <property type="match status" value="1"/>
</dbReference>
<feature type="domain" description="Histidine kinase" evidence="8">
    <location>
        <begin position="523"/>
        <end position="751"/>
    </location>
</feature>
<protein>
    <recommendedName>
        <fullName evidence="2">histidine kinase</fullName>
        <ecNumber evidence="2">2.7.13.3</ecNumber>
    </recommendedName>
</protein>
<feature type="domain" description="PAC" evidence="11">
    <location>
        <begin position="451"/>
        <end position="505"/>
    </location>
</feature>
<comment type="caution">
    <text evidence="12">The sequence shown here is derived from an EMBL/GenBank/DDBJ whole genome shotgun (WGS) entry which is preliminary data.</text>
</comment>
<keyword evidence="3 6" id="KW-0597">Phosphoprotein</keyword>
<gene>
    <name evidence="12" type="ORF">MAIT1_04155</name>
</gene>
<dbReference type="PRINTS" id="PR00344">
    <property type="entry name" value="BCTRLSENSOR"/>
</dbReference>
<dbReference type="SUPFAM" id="SSF55785">
    <property type="entry name" value="PYP-like sensor domain (PAS domain)"/>
    <property type="match status" value="1"/>
</dbReference>
<dbReference type="InterPro" id="IPR003594">
    <property type="entry name" value="HATPase_dom"/>
</dbReference>
<dbReference type="EC" id="2.7.13.3" evidence="2"/>